<comment type="caution">
    <text evidence="6">The sequence shown here is derived from an EMBL/GenBank/DDBJ whole genome shotgun (WGS) entry which is preliminary data.</text>
</comment>
<dbReference type="InterPro" id="IPR002347">
    <property type="entry name" value="SDR_fam"/>
</dbReference>
<dbReference type="InterPro" id="IPR020904">
    <property type="entry name" value="Sc_DH/Rdtase_CS"/>
</dbReference>
<dbReference type="Pfam" id="PF00106">
    <property type="entry name" value="adh_short"/>
    <property type="match status" value="1"/>
</dbReference>
<evidence type="ECO:0000313" key="6">
    <source>
        <dbReference type="EMBL" id="TKV67791.1"/>
    </source>
</evidence>
<dbReference type="PROSITE" id="PS00061">
    <property type="entry name" value="ADH_SHORT"/>
    <property type="match status" value="1"/>
</dbReference>
<sequence length="275" mass="30127">MSTMQDRTVFITGGSRGIGRAIALACAREGANVVIAAKSDKPHPKLPGTIHSVAEEIRQAGGKALPLVLDVRDEQLVRQRVDEAADHFGGIDALVNNAGAIKLTGVENLKVSRYDLMHQVNARAVFVCSQAALPWLKQSDRAHILSLSPPLNMDTRWFAQYGPYTTTKYAMTMLSMGMAEEFRRYGIAVNTLWPKTLIATAAIEFEVGGPQMMAQGRKPDIMADAALSILSRPAEDMTGQSVIDEDVLRTDGVTDFEHYRYQPGDKPLLPDLFLD</sequence>
<proteinExistence type="inferred from homology"/>
<dbReference type="EMBL" id="SZYH01000001">
    <property type="protein sequence ID" value="TKV67791.1"/>
    <property type="molecule type" value="Genomic_DNA"/>
</dbReference>
<name>A0A4U6R300_9GAMM</name>
<dbReference type="Proteomes" id="UP000308488">
    <property type="component" value="Unassembled WGS sequence"/>
</dbReference>
<dbReference type="Gene3D" id="3.40.50.720">
    <property type="entry name" value="NAD(P)-binding Rossmann-like Domain"/>
    <property type="match status" value="1"/>
</dbReference>
<evidence type="ECO:0000256" key="4">
    <source>
        <dbReference type="ARBA" id="ARBA00023002"/>
    </source>
</evidence>
<dbReference type="GO" id="GO:0016491">
    <property type="term" value="F:oxidoreductase activity"/>
    <property type="evidence" value="ECO:0007669"/>
    <property type="project" value="UniProtKB-KW"/>
</dbReference>
<evidence type="ECO:0000256" key="1">
    <source>
        <dbReference type="ARBA" id="ARBA00004275"/>
    </source>
</evidence>
<dbReference type="PRINTS" id="PR00081">
    <property type="entry name" value="GDHRDH"/>
</dbReference>
<dbReference type="SUPFAM" id="SSF51735">
    <property type="entry name" value="NAD(P)-binding Rossmann-fold domains"/>
    <property type="match status" value="1"/>
</dbReference>
<dbReference type="PANTHER" id="PTHR42808">
    <property type="entry name" value="HYDROXYSTEROID DEHYDROGENASE-LIKE PROTEIN 2"/>
    <property type="match status" value="1"/>
</dbReference>
<dbReference type="InterPro" id="IPR036291">
    <property type="entry name" value="NAD(P)-bd_dom_sf"/>
</dbReference>
<dbReference type="OrthoDB" id="154414at2"/>
<evidence type="ECO:0000256" key="2">
    <source>
        <dbReference type="ARBA" id="ARBA00006484"/>
    </source>
</evidence>
<dbReference type="FunFam" id="3.40.50.720:FF:000301">
    <property type="entry name" value="Hydroxysteroid dehydrogenase like 2"/>
    <property type="match status" value="1"/>
</dbReference>
<keyword evidence="5" id="KW-0576">Peroxisome</keyword>
<dbReference type="RefSeq" id="WP_137435203.1">
    <property type="nucleotide sequence ID" value="NZ_JANRHC010000001.1"/>
</dbReference>
<evidence type="ECO:0000313" key="7">
    <source>
        <dbReference type="Proteomes" id="UP000308488"/>
    </source>
</evidence>
<keyword evidence="4" id="KW-0560">Oxidoreductase</keyword>
<dbReference type="NCBIfam" id="NF006133">
    <property type="entry name" value="PRK08278.1"/>
    <property type="match status" value="1"/>
</dbReference>
<evidence type="ECO:0000256" key="5">
    <source>
        <dbReference type="ARBA" id="ARBA00023140"/>
    </source>
</evidence>
<dbReference type="AlphaFoldDB" id="A0A4U6R300"/>
<keyword evidence="7" id="KW-1185">Reference proteome</keyword>
<organism evidence="6 7">
    <name type="scientific">Marinobacter panjinensis</name>
    <dbReference type="NCBI Taxonomy" id="2576384"/>
    <lineage>
        <taxon>Bacteria</taxon>
        <taxon>Pseudomonadati</taxon>
        <taxon>Pseudomonadota</taxon>
        <taxon>Gammaproteobacteria</taxon>
        <taxon>Pseudomonadales</taxon>
        <taxon>Marinobacteraceae</taxon>
        <taxon>Marinobacter</taxon>
    </lineage>
</organism>
<accession>A0A4U6R300</accession>
<evidence type="ECO:0000256" key="3">
    <source>
        <dbReference type="ARBA" id="ARBA00022857"/>
    </source>
</evidence>
<comment type="subcellular location">
    <subcellularLocation>
        <location evidence="1">Peroxisome</location>
    </subcellularLocation>
</comment>
<comment type="similarity">
    <text evidence="2">Belongs to the short-chain dehydrogenases/reductases (SDR) family.</text>
</comment>
<protein>
    <submittedName>
        <fullName evidence="6">NAD(P)-dependent oxidoreductase</fullName>
    </submittedName>
</protein>
<keyword evidence="3" id="KW-0521">NADP</keyword>
<reference evidence="6 7" key="1">
    <citation type="submission" date="2019-05" db="EMBL/GenBank/DDBJ databases">
        <title>Marinobacter panjinensis sp. nov., a moderately halophilic bacterium isolated from sea tidal flat environment.</title>
        <authorList>
            <person name="Yang W."/>
            <person name="An M."/>
            <person name="He W."/>
            <person name="Luo X."/>
            <person name="Zhu L."/>
            <person name="Chen G."/>
            <person name="Zhang Y."/>
            <person name="Wang Y."/>
        </authorList>
    </citation>
    <scope>NUCLEOTIDE SEQUENCE [LARGE SCALE GENOMIC DNA]</scope>
    <source>
        <strain evidence="6 7">PJ-16</strain>
    </source>
</reference>
<gene>
    <name evidence="6" type="ORF">FDP08_06640</name>
</gene>
<dbReference type="InterPro" id="IPR051935">
    <property type="entry name" value="HSDL2"/>
</dbReference>
<dbReference type="PANTHER" id="PTHR42808:SF3">
    <property type="entry name" value="HYDROXYSTEROID DEHYDROGENASE-LIKE PROTEIN 2"/>
    <property type="match status" value="1"/>
</dbReference>